<reference evidence="2" key="1">
    <citation type="journal article" date="2023" name="Mol. Phylogenet. Evol.">
        <title>Genome-scale phylogeny and comparative genomics of the fungal order Sordariales.</title>
        <authorList>
            <person name="Hensen N."/>
            <person name="Bonometti L."/>
            <person name="Westerberg I."/>
            <person name="Brannstrom I.O."/>
            <person name="Guillou S."/>
            <person name="Cros-Aarteil S."/>
            <person name="Calhoun S."/>
            <person name="Haridas S."/>
            <person name="Kuo A."/>
            <person name="Mondo S."/>
            <person name="Pangilinan J."/>
            <person name="Riley R."/>
            <person name="LaButti K."/>
            <person name="Andreopoulos B."/>
            <person name="Lipzen A."/>
            <person name="Chen C."/>
            <person name="Yan M."/>
            <person name="Daum C."/>
            <person name="Ng V."/>
            <person name="Clum A."/>
            <person name="Steindorff A."/>
            <person name="Ohm R.A."/>
            <person name="Martin F."/>
            <person name="Silar P."/>
            <person name="Natvig D.O."/>
            <person name="Lalanne C."/>
            <person name="Gautier V."/>
            <person name="Ament-Velasquez S.L."/>
            <person name="Kruys A."/>
            <person name="Hutchinson M.I."/>
            <person name="Powell A.J."/>
            <person name="Barry K."/>
            <person name="Miller A.N."/>
            <person name="Grigoriev I.V."/>
            <person name="Debuchy R."/>
            <person name="Gladieux P."/>
            <person name="Hiltunen Thoren M."/>
            <person name="Johannesson H."/>
        </authorList>
    </citation>
    <scope>NUCLEOTIDE SEQUENCE</scope>
    <source>
        <strain evidence="2">PSN243</strain>
    </source>
</reference>
<accession>A0AAV9H5T5</accession>
<dbReference type="Proteomes" id="UP001321760">
    <property type="component" value="Unassembled WGS sequence"/>
</dbReference>
<evidence type="ECO:0000259" key="1">
    <source>
        <dbReference type="Pfam" id="PF01636"/>
    </source>
</evidence>
<feature type="domain" description="Aminoglycoside phosphotransferase" evidence="1">
    <location>
        <begin position="101"/>
        <end position="231"/>
    </location>
</feature>
<dbReference type="Pfam" id="PF01636">
    <property type="entry name" value="APH"/>
    <property type="match status" value="1"/>
</dbReference>
<dbReference type="SUPFAM" id="SSF56112">
    <property type="entry name" value="Protein kinase-like (PK-like)"/>
    <property type="match status" value="1"/>
</dbReference>
<dbReference type="EMBL" id="MU865913">
    <property type="protein sequence ID" value="KAK4455802.1"/>
    <property type="molecule type" value="Genomic_DNA"/>
</dbReference>
<comment type="caution">
    <text evidence="2">The sequence shown here is derived from an EMBL/GenBank/DDBJ whole genome shotgun (WGS) entry which is preliminary data.</text>
</comment>
<evidence type="ECO:0000313" key="2">
    <source>
        <dbReference type="EMBL" id="KAK4455802.1"/>
    </source>
</evidence>
<protein>
    <recommendedName>
        <fullName evidence="1">Aminoglycoside phosphotransferase domain-containing protein</fullName>
    </recommendedName>
</protein>
<organism evidence="2 3">
    <name type="scientific">Podospora aff. communis PSN243</name>
    <dbReference type="NCBI Taxonomy" id="3040156"/>
    <lineage>
        <taxon>Eukaryota</taxon>
        <taxon>Fungi</taxon>
        <taxon>Dikarya</taxon>
        <taxon>Ascomycota</taxon>
        <taxon>Pezizomycotina</taxon>
        <taxon>Sordariomycetes</taxon>
        <taxon>Sordariomycetidae</taxon>
        <taxon>Sordariales</taxon>
        <taxon>Podosporaceae</taxon>
        <taxon>Podospora</taxon>
    </lineage>
</organism>
<keyword evidence="3" id="KW-1185">Reference proteome</keyword>
<gene>
    <name evidence="2" type="ORF">QBC34DRAFT_481047</name>
</gene>
<sequence length="344" mass="38300">MGSPPDFFTRHNLHPSSRSLCLAFTKSQYPNSSIREASPQGFCSFTLSLDHHSIIQFRPPTHQISLPLASAAYKIHGPLAPLTTPLGTITLPTLTPNNHNNQPSSPLHIYHMSLLPGTPLSSLQPLARPHRRSLISSYAHLLGQTWTSPSPQPQPQTSLIASTLRPRLLALQANLPSRFHPTISRVLSSFPSILALPWVLTHGDFIASNLLISSTPTPAISGLLDWAEAEYLPFGICLYGLEELLGESRAGIDREGQKYPAPGSVFVYYEDAEELRGWFWEELLRLVPEVGKFKEMVEMAGALGLLLWHGFAWDGGRLDRVVNEDRDEEEVQRLDVMLLRRVLN</sequence>
<dbReference type="InterPro" id="IPR011009">
    <property type="entry name" value="Kinase-like_dom_sf"/>
</dbReference>
<proteinExistence type="predicted"/>
<dbReference type="InterPro" id="IPR002575">
    <property type="entry name" value="Aminoglycoside_PTrfase"/>
</dbReference>
<name>A0AAV9H5T5_9PEZI</name>
<evidence type="ECO:0000313" key="3">
    <source>
        <dbReference type="Proteomes" id="UP001321760"/>
    </source>
</evidence>
<dbReference type="AlphaFoldDB" id="A0AAV9H5T5"/>
<reference evidence="2" key="2">
    <citation type="submission" date="2023-05" db="EMBL/GenBank/DDBJ databases">
        <authorList>
            <consortium name="Lawrence Berkeley National Laboratory"/>
            <person name="Steindorff A."/>
            <person name="Hensen N."/>
            <person name="Bonometti L."/>
            <person name="Westerberg I."/>
            <person name="Brannstrom I.O."/>
            <person name="Guillou S."/>
            <person name="Cros-Aarteil S."/>
            <person name="Calhoun S."/>
            <person name="Haridas S."/>
            <person name="Kuo A."/>
            <person name="Mondo S."/>
            <person name="Pangilinan J."/>
            <person name="Riley R."/>
            <person name="Labutti K."/>
            <person name="Andreopoulos B."/>
            <person name="Lipzen A."/>
            <person name="Chen C."/>
            <person name="Yanf M."/>
            <person name="Daum C."/>
            <person name="Ng V."/>
            <person name="Clum A."/>
            <person name="Ohm R."/>
            <person name="Martin F."/>
            <person name="Silar P."/>
            <person name="Natvig D."/>
            <person name="Lalanne C."/>
            <person name="Gautier V."/>
            <person name="Ament-Velasquez S.L."/>
            <person name="Kruys A."/>
            <person name="Hutchinson M.I."/>
            <person name="Powell A.J."/>
            <person name="Barry K."/>
            <person name="Miller A.N."/>
            <person name="Grigoriev I.V."/>
            <person name="Debuchy R."/>
            <person name="Gladieux P."/>
            <person name="Thoren M.H."/>
            <person name="Johannesson H."/>
        </authorList>
    </citation>
    <scope>NUCLEOTIDE SEQUENCE</scope>
    <source>
        <strain evidence="2">PSN243</strain>
    </source>
</reference>